<dbReference type="AlphaFoldDB" id="A0A9P7VPF9"/>
<evidence type="ECO:0000256" key="1">
    <source>
        <dbReference type="SAM" id="SignalP"/>
    </source>
</evidence>
<feature type="signal peptide" evidence="1">
    <location>
        <begin position="1"/>
        <end position="33"/>
    </location>
</feature>
<evidence type="ECO:0000313" key="2">
    <source>
        <dbReference type="EMBL" id="KAG7443594.1"/>
    </source>
</evidence>
<sequence>MAYYMGISCNSPMALTFRLISLVIPALAVGASALDRRAEGGYIQEASGLASFTTYSGCSSPACGESVTGYSAAMNQLAYGAASGDGAGDACGRCFTVTATADTSSSGYTGPFYSIVVKVTNLCPYTDTEWCGQTTSDPYNSHGLPYHFDICADDGASDAFFPSGHTALSGNFTEVSCDEWSGSDGSKLWDTGCLDGETADFWPAVGCGNVGTAPS</sequence>
<dbReference type="CDD" id="cd22278">
    <property type="entry name" value="DPBB_GH45_endoglucanase"/>
    <property type="match status" value="1"/>
</dbReference>
<dbReference type="SUPFAM" id="SSF50685">
    <property type="entry name" value="Barwin-like endoglucanases"/>
    <property type="match status" value="1"/>
</dbReference>
<dbReference type="RefSeq" id="XP_043037094.1">
    <property type="nucleotide sequence ID" value="XM_043186797.1"/>
</dbReference>
<dbReference type="GeneID" id="66109094"/>
<name>A0A9P7VPF9_9AGAR</name>
<feature type="chain" id="PRO_5040448799" evidence="1">
    <location>
        <begin position="34"/>
        <end position="215"/>
    </location>
</feature>
<keyword evidence="1" id="KW-0732">Signal</keyword>
<evidence type="ECO:0000313" key="3">
    <source>
        <dbReference type="Proteomes" id="UP000812287"/>
    </source>
</evidence>
<organism evidence="2 3">
    <name type="scientific">Guyanagaster necrorhizus</name>
    <dbReference type="NCBI Taxonomy" id="856835"/>
    <lineage>
        <taxon>Eukaryota</taxon>
        <taxon>Fungi</taxon>
        <taxon>Dikarya</taxon>
        <taxon>Basidiomycota</taxon>
        <taxon>Agaricomycotina</taxon>
        <taxon>Agaricomycetes</taxon>
        <taxon>Agaricomycetidae</taxon>
        <taxon>Agaricales</taxon>
        <taxon>Marasmiineae</taxon>
        <taxon>Physalacriaceae</taxon>
        <taxon>Guyanagaster</taxon>
    </lineage>
</organism>
<accession>A0A9P7VPF9</accession>
<keyword evidence="3" id="KW-1185">Reference proteome</keyword>
<dbReference type="Pfam" id="PF22514">
    <property type="entry name" value="EXPB1_D1"/>
    <property type="match status" value="1"/>
</dbReference>
<gene>
    <name evidence="2" type="ORF">BT62DRAFT_934830</name>
</gene>
<proteinExistence type="predicted"/>
<dbReference type="Gene3D" id="2.40.40.10">
    <property type="entry name" value="RlpA-like domain"/>
    <property type="match status" value="1"/>
</dbReference>
<dbReference type="OrthoDB" id="5823761at2759"/>
<protein>
    <submittedName>
        <fullName evidence="2">Endoglucanase V-like protein</fullName>
    </submittedName>
</protein>
<dbReference type="InterPro" id="IPR036908">
    <property type="entry name" value="RlpA-like_sf"/>
</dbReference>
<reference evidence="2" key="1">
    <citation type="submission" date="2020-11" db="EMBL/GenBank/DDBJ databases">
        <title>Adaptations for nitrogen fixation in a non-lichenized fungal sporocarp promotes dispersal by wood-feeding termites.</title>
        <authorList>
            <consortium name="DOE Joint Genome Institute"/>
            <person name="Koch R.A."/>
            <person name="Yoon G."/>
            <person name="Arayal U."/>
            <person name="Lail K."/>
            <person name="Amirebrahimi M."/>
            <person name="Labutti K."/>
            <person name="Lipzen A."/>
            <person name="Riley R."/>
            <person name="Barry K."/>
            <person name="Henrissat B."/>
            <person name="Grigoriev I.V."/>
            <person name="Herr J.R."/>
            <person name="Aime M.C."/>
        </authorList>
    </citation>
    <scope>NUCLEOTIDE SEQUENCE</scope>
    <source>
        <strain evidence="2">MCA 3950</strain>
    </source>
</reference>
<dbReference type="EMBL" id="MU250544">
    <property type="protein sequence ID" value="KAG7443594.1"/>
    <property type="molecule type" value="Genomic_DNA"/>
</dbReference>
<dbReference type="Proteomes" id="UP000812287">
    <property type="component" value="Unassembled WGS sequence"/>
</dbReference>
<comment type="caution">
    <text evidence="2">The sequence shown here is derived from an EMBL/GenBank/DDBJ whole genome shotgun (WGS) entry which is preliminary data.</text>
</comment>